<evidence type="ECO:0008006" key="4">
    <source>
        <dbReference type="Google" id="ProtNLM"/>
    </source>
</evidence>
<gene>
    <name evidence="2" type="ORF">QOZ80_UnG0724110</name>
</gene>
<dbReference type="Pfam" id="PF14223">
    <property type="entry name" value="Retrotran_gag_2"/>
    <property type="match status" value="1"/>
</dbReference>
<organism evidence="2 3">
    <name type="scientific">Eleusine coracana subsp. coracana</name>
    <dbReference type="NCBI Taxonomy" id="191504"/>
    <lineage>
        <taxon>Eukaryota</taxon>
        <taxon>Viridiplantae</taxon>
        <taxon>Streptophyta</taxon>
        <taxon>Embryophyta</taxon>
        <taxon>Tracheophyta</taxon>
        <taxon>Spermatophyta</taxon>
        <taxon>Magnoliopsida</taxon>
        <taxon>Liliopsida</taxon>
        <taxon>Poales</taxon>
        <taxon>Poaceae</taxon>
        <taxon>PACMAD clade</taxon>
        <taxon>Chloridoideae</taxon>
        <taxon>Cynodonteae</taxon>
        <taxon>Eleusininae</taxon>
        <taxon>Eleusine</taxon>
    </lineage>
</organism>
<feature type="region of interest" description="Disordered" evidence="1">
    <location>
        <begin position="200"/>
        <end position="234"/>
    </location>
</feature>
<dbReference type="EMBL" id="MU847443">
    <property type="protein sequence ID" value="KAK2630863.1"/>
    <property type="molecule type" value="Genomic_DNA"/>
</dbReference>
<protein>
    <recommendedName>
        <fullName evidence="4">DUF4219 domain-containing protein</fullName>
    </recommendedName>
</protein>
<evidence type="ECO:0000313" key="2">
    <source>
        <dbReference type="EMBL" id="KAK2630863.1"/>
    </source>
</evidence>
<keyword evidence="3" id="KW-1185">Reference proteome</keyword>
<evidence type="ECO:0000313" key="3">
    <source>
        <dbReference type="Proteomes" id="UP001301735"/>
    </source>
</evidence>
<comment type="caution">
    <text evidence="2">The sequence shown here is derived from an EMBL/GenBank/DDBJ whole genome shotgun (WGS) entry which is preliminary data.</text>
</comment>
<feature type="region of interest" description="Disordered" evidence="1">
    <location>
        <begin position="256"/>
        <end position="283"/>
    </location>
</feature>
<name>A0AAV9FY38_ELECO</name>
<proteinExistence type="predicted"/>
<dbReference type="AlphaFoldDB" id="A0AAV9FY38"/>
<dbReference type="Proteomes" id="UP001301735">
    <property type="component" value="Unassembled WGS sequence"/>
</dbReference>
<accession>A0AAV9FY38</accession>
<evidence type="ECO:0000256" key="1">
    <source>
        <dbReference type="SAM" id="MobiDB-lite"/>
    </source>
</evidence>
<sequence length="496" mass="56504">MPGPAESVPIFNGEDYGYWKALMQGYLQSLDPEIWMVTHESDADVNLLEPDYIKCNAKAKNALFACISKDVFPQLDASSSAYGIWTEIQGLYEGTSDVKEERHYVLKNKYDNFTRLPHERANTVHSRFHVLVEEINARGDDFKMKHVEVIRRFLRLFKDSKYESIITFILQGDLKTKTMKDVLGKITAFESYQLGLDDPQPSNLALPADKQESSKSKKNKKKVIIEDDDEEDDDEGDLIEDLTLLMKKMKNFKNKFASKSREEEEDPKAKHKKKRFLDKSKGKDKAQGYKKKFSCKALVGEWTSDNSYDESSSSSDEEVAGLAMIKTTPTRAIPPPLTCLMAMSQLRESEDESSVDSNDEELSCVQLWSMLEQARNIAIKKSKMLDVVRKECKLAKDHVGELESELEDLVTSHEALNKSYDKLKGDHVELHEKYKALEITFEAINVENLASLSPSSSKSDACTMCDELTTLVEVSSLEPLDLKELHKPKEEREMMM</sequence>
<reference evidence="2 3" key="1">
    <citation type="submission" date="2023-05" db="EMBL/GenBank/DDBJ databases">
        <title>WGS assembly of Eleusine coracana.</title>
        <authorList>
            <person name="Jenkins J."/>
            <person name="Schmutz J."/>
            <person name="Lux T."/>
            <person name="Plott C."/>
            <person name="Mayer K."/>
            <person name="Qi P."/>
            <person name="Devos K."/>
        </authorList>
    </citation>
    <scope>NUCLEOTIDE SEQUENCE [LARGE SCALE GENOMIC DNA]</scope>
    <source>
        <tissue evidence="2">Leaves</tissue>
    </source>
</reference>